<accession>A0ACC1HK00</accession>
<proteinExistence type="predicted"/>
<dbReference type="Proteomes" id="UP001145114">
    <property type="component" value="Unassembled WGS sequence"/>
</dbReference>
<organism evidence="1 2">
    <name type="scientific">Spiromyces aspiralis</name>
    <dbReference type="NCBI Taxonomy" id="68401"/>
    <lineage>
        <taxon>Eukaryota</taxon>
        <taxon>Fungi</taxon>
        <taxon>Fungi incertae sedis</taxon>
        <taxon>Zoopagomycota</taxon>
        <taxon>Kickxellomycotina</taxon>
        <taxon>Kickxellomycetes</taxon>
        <taxon>Kickxellales</taxon>
        <taxon>Kickxellaceae</taxon>
        <taxon>Spiromyces</taxon>
    </lineage>
</organism>
<comment type="caution">
    <text evidence="1">The sequence shown here is derived from an EMBL/GenBank/DDBJ whole genome shotgun (WGS) entry which is preliminary data.</text>
</comment>
<keyword evidence="2" id="KW-1185">Reference proteome</keyword>
<dbReference type="EMBL" id="JAMZIH010006134">
    <property type="protein sequence ID" value="KAJ1674244.1"/>
    <property type="molecule type" value="Genomic_DNA"/>
</dbReference>
<sequence>MDPMGGATPVIYFSTQAGAVGRQDTRERPTRHTMWHLTTEKIGCMALNPAEPHCFVTSSLDRTVRVWDVRGVAAPSGEGNSRTPIEIWRRDEKYSVTASYFHSGGHRMVSTCFDNYIRIFDFSGIVSERAAARRRRSARLSSSSSNGGKNGYDESVQPSVDSMVEIPHNNRSGHWVTLLQAIWNSNPEYPPCFVAGNMDRSAEIFCGTTGAVVAKLKDHSVLPTIPAVNKFHPYLPVVVSANAKGKVVVWS</sequence>
<protein>
    <submittedName>
        <fullName evidence="1">Uncharacterized protein</fullName>
    </submittedName>
</protein>
<evidence type="ECO:0000313" key="1">
    <source>
        <dbReference type="EMBL" id="KAJ1674244.1"/>
    </source>
</evidence>
<name>A0ACC1HK00_9FUNG</name>
<gene>
    <name evidence="1" type="ORF">EV182_003676</name>
</gene>
<evidence type="ECO:0000313" key="2">
    <source>
        <dbReference type="Proteomes" id="UP001145114"/>
    </source>
</evidence>
<reference evidence="1" key="1">
    <citation type="submission" date="2022-06" db="EMBL/GenBank/DDBJ databases">
        <title>Phylogenomic reconstructions and comparative analyses of Kickxellomycotina fungi.</title>
        <authorList>
            <person name="Reynolds N.K."/>
            <person name="Stajich J.E."/>
            <person name="Barry K."/>
            <person name="Grigoriev I.V."/>
            <person name="Crous P."/>
            <person name="Smith M.E."/>
        </authorList>
    </citation>
    <scope>NUCLEOTIDE SEQUENCE</scope>
    <source>
        <strain evidence="1">RSA 2271</strain>
    </source>
</reference>